<proteinExistence type="inferred from homology"/>
<reference evidence="9" key="1">
    <citation type="journal article" date="2013" name="Int. J. Syst. Evol. Microbiol.">
        <title>Aestuariibaculum suncheonense gen. nov., sp. nov., a marine bacterium of the family Flavobacteriaceae isolated from a tidal flat and emended descriptions of the genera Gaetbulibacter and Tamlana.</title>
        <authorList>
            <person name="Jeong S.H."/>
            <person name="Park M.S."/>
            <person name="Jin H.M."/>
            <person name="Lee K."/>
            <person name="Park W."/>
            <person name="Jeon C.O."/>
        </authorList>
    </citation>
    <scope>NUCLEOTIDE SEQUENCE</scope>
    <source>
        <strain evidence="9">SC17</strain>
    </source>
</reference>
<feature type="transmembrane region" description="Helical" evidence="7">
    <location>
        <begin position="498"/>
        <end position="515"/>
    </location>
</feature>
<dbReference type="InterPro" id="IPR036286">
    <property type="entry name" value="LexA/Signal_pep-like_sf"/>
</dbReference>
<keyword evidence="10" id="KW-1185">Reference proteome</keyword>
<feature type="transmembrane region" description="Helical" evidence="7">
    <location>
        <begin position="55"/>
        <end position="74"/>
    </location>
</feature>
<dbReference type="PANTHER" id="PTHR43390:SF1">
    <property type="entry name" value="CHLOROPLAST PROCESSING PEPTIDASE"/>
    <property type="match status" value="1"/>
</dbReference>
<gene>
    <name evidence="9" type="primary">lepB</name>
    <name evidence="9" type="ORF">ICJ84_13740</name>
</gene>
<dbReference type="PROSITE" id="PS00761">
    <property type="entry name" value="SPASE_I_3"/>
    <property type="match status" value="1"/>
</dbReference>
<dbReference type="PANTHER" id="PTHR43390">
    <property type="entry name" value="SIGNAL PEPTIDASE I"/>
    <property type="match status" value="1"/>
</dbReference>
<keyword evidence="7" id="KW-1133">Transmembrane helix</keyword>
<dbReference type="PRINTS" id="PR00727">
    <property type="entry name" value="LEADERPTASE"/>
</dbReference>
<comment type="caution">
    <text evidence="9">The sequence shown here is derived from an EMBL/GenBank/DDBJ whole genome shotgun (WGS) entry which is preliminary data.</text>
</comment>
<dbReference type="InterPro" id="IPR000223">
    <property type="entry name" value="Pept_S26A_signal_pept_1"/>
</dbReference>
<dbReference type="InterPro" id="IPR019533">
    <property type="entry name" value="Peptidase_S26"/>
</dbReference>
<evidence type="ECO:0000256" key="5">
    <source>
        <dbReference type="ARBA" id="ARBA00022801"/>
    </source>
</evidence>
<keyword evidence="7" id="KW-0645">Protease</keyword>
<name>A0A8J6QBF9_9FLAO</name>
<dbReference type="Gene3D" id="2.10.109.10">
    <property type="entry name" value="Umud Fragment, subunit A"/>
    <property type="match status" value="2"/>
</dbReference>
<dbReference type="Pfam" id="PF10502">
    <property type="entry name" value="Peptidase_S26"/>
    <property type="match status" value="2"/>
</dbReference>
<reference evidence="9" key="2">
    <citation type="submission" date="2020-09" db="EMBL/GenBank/DDBJ databases">
        <authorList>
            <person name="Wu Z."/>
        </authorList>
    </citation>
    <scope>NUCLEOTIDE SEQUENCE</scope>
    <source>
        <strain evidence="9">SC17</strain>
    </source>
</reference>
<feature type="transmembrane region" description="Helical" evidence="7">
    <location>
        <begin position="86"/>
        <end position="105"/>
    </location>
</feature>
<evidence type="ECO:0000256" key="1">
    <source>
        <dbReference type="ARBA" id="ARBA00000677"/>
    </source>
</evidence>
<dbReference type="GO" id="GO:0016020">
    <property type="term" value="C:membrane"/>
    <property type="evidence" value="ECO:0007669"/>
    <property type="project" value="UniProtKB-SubCell"/>
</dbReference>
<dbReference type="InterPro" id="IPR043739">
    <property type="entry name" value="DUF5684"/>
</dbReference>
<dbReference type="Pfam" id="PF18936">
    <property type="entry name" value="DUF5684"/>
    <property type="match status" value="1"/>
</dbReference>
<keyword evidence="7" id="KW-0472">Membrane</keyword>
<dbReference type="RefSeq" id="WP_188216991.1">
    <property type="nucleotide sequence ID" value="NZ_BAABGH010000002.1"/>
</dbReference>
<dbReference type="EC" id="3.4.21.89" evidence="3 7"/>
<evidence type="ECO:0000256" key="4">
    <source>
        <dbReference type="ARBA" id="ARBA00019232"/>
    </source>
</evidence>
<accession>A0A8J6QBF9</accession>
<feature type="transmembrane region" description="Helical" evidence="7">
    <location>
        <begin position="125"/>
        <end position="144"/>
    </location>
</feature>
<dbReference type="Proteomes" id="UP000602057">
    <property type="component" value="Unassembled WGS sequence"/>
</dbReference>
<dbReference type="AlphaFoldDB" id="A0A8J6QBF9"/>
<feature type="transmembrane region" description="Helical" evidence="7">
    <location>
        <begin position="6"/>
        <end position="25"/>
    </location>
</feature>
<comment type="catalytic activity">
    <reaction evidence="1 7">
        <text>Cleavage of hydrophobic, N-terminal signal or leader sequences from secreted and periplasmic proteins.</text>
        <dbReference type="EC" id="3.4.21.89"/>
    </reaction>
</comment>
<dbReference type="GO" id="GO:0006465">
    <property type="term" value="P:signal peptide processing"/>
    <property type="evidence" value="ECO:0007669"/>
    <property type="project" value="InterPro"/>
</dbReference>
<evidence type="ECO:0000256" key="6">
    <source>
        <dbReference type="PIRSR" id="PIRSR600223-1"/>
    </source>
</evidence>
<evidence type="ECO:0000313" key="9">
    <source>
        <dbReference type="EMBL" id="MBD0836500.1"/>
    </source>
</evidence>
<comment type="similarity">
    <text evidence="2 7">Belongs to the peptidase S26 family.</text>
</comment>
<evidence type="ECO:0000256" key="3">
    <source>
        <dbReference type="ARBA" id="ARBA00013208"/>
    </source>
</evidence>
<comment type="caution">
    <text evidence="7">Lacks conserved residue(s) required for the propagation of feature annotation.</text>
</comment>
<feature type="active site" evidence="6">
    <location>
        <position position="153"/>
    </location>
</feature>
<dbReference type="EMBL" id="JACVXC010000005">
    <property type="protein sequence ID" value="MBD0836500.1"/>
    <property type="molecule type" value="Genomic_DNA"/>
</dbReference>
<protein>
    <recommendedName>
        <fullName evidence="4 7">Signal peptidase I</fullName>
        <ecNumber evidence="3 7">3.4.21.89</ecNumber>
    </recommendedName>
</protein>
<evidence type="ECO:0000259" key="8">
    <source>
        <dbReference type="Pfam" id="PF10502"/>
    </source>
</evidence>
<evidence type="ECO:0000256" key="7">
    <source>
        <dbReference type="RuleBase" id="RU362042"/>
    </source>
</evidence>
<dbReference type="GO" id="GO:0004252">
    <property type="term" value="F:serine-type endopeptidase activity"/>
    <property type="evidence" value="ECO:0007669"/>
    <property type="project" value="InterPro"/>
</dbReference>
<dbReference type="GO" id="GO:0009003">
    <property type="term" value="F:signal peptidase activity"/>
    <property type="evidence" value="ECO:0007669"/>
    <property type="project" value="UniProtKB-EC"/>
</dbReference>
<organism evidence="9 10">
    <name type="scientific">Aestuariibaculum suncheonense</name>
    <dbReference type="NCBI Taxonomy" id="1028745"/>
    <lineage>
        <taxon>Bacteria</taxon>
        <taxon>Pseudomonadati</taxon>
        <taxon>Bacteroidota</taxon>
        <taxon>Flavobacteriia</taxon>
        <taxon>Flavobacteriales</taxon>
        <taxon>Flavobacteriaceae</taxon>
    </lineage>
</organism>
<keyword evidence="5 7" id="KW-0378">Hydrolase</keyword>
<dbReference type="CDD" id="cd06530">
    <property type="entry name" value="S26_SPase_I"/>
    <property type="match status" value="1"/>
</dbReference>
<comment type="subcellular location">
    <subcellularLocation>
        <location evidence="7">Membrane</location>
        <topology evidence="7">Single-pass type II membrane protein</topology>
    </subcellularLocation>
</comment>
<feature type="domain" description="Peptidase S26" evidence="8">
    <location>
        <begin position="400"/>
        <end position="476"/>
    </location>
</feature>
<sequence length="526" mass="60612">MTLMQWFIFILIIQVIHGLGTWKLYIKAGRQAWKAFVPVYNAIGLMHIINRPWWWTILLFLPIVNLIMFPVVWVETARSFGKNSRTDTLLAVITLGFYNYYLNYATNEEHIKDRSLKPTTDVGDWVSSILFAIVAATIVHTYFIQPFTIPSSSLEKSLLVGDFLFVSKFHYGARIPMTTVGAPMVHDTIPGLNKKSYLFDDHYEDRKTSLVNKLQLPYLRIPGFEDIERNDIVVFNQPADTLLDMNNFHPDRNYYKPIDKKTNLVKRCVGIAGDTLEIRDGYVFINGVQNVLPDRAHLQFSYLVQPKSTQFNPKVLKDRYDITDGFGIMNNQNTYYFSAISDEALAKFKDNPNVVSITPNKKPKGERDASIFPHDPNYNWNVDNFGPIVIPEQGKSIALNIENLPLYKRAISEYEGNNVSVKGNQILINGEATTSYTFKQNYYWMMGDNRHNSIDSRFWGFVPFDHVVGKPVFIWMSWDGKSPRWDRFFTTVSGKGKATSFLIPFLILLAGYYVFSKWRARKKANA</sequence>
<keyword evidence="7" id="KW-0812">Transmembrane</keyword>
<evidence type="ECO:0000313" key="10">
    <source>
        <dbReference type="Proteomes" id="UP000602057"/>
    </source>
</evidence>
<dbReference type="SUPFAM" id="SSF51306">
    <property type="entry name" value="LexA/Signal peptidase"/>
    <property type="match status" value="1"/>
</dbReference>
<feature type="active site" evidence="6">
    <location>
        <position position="266"/>
    </location>
</feature>
<evidence type="ECO:0000256" key="2">
    <source>
        <dbReference type="ARBA" id="ARBA00009370"/>
    </source>
</evidence>
<dbReference type="InterPro" id="IPR019758">
    <property type="entry name" value="Pept_S26A_signal_pept_1_CS"/>
</dbReference>
<dbReference type="NCBIfam" id="TIGR02227">
    <property type="entry name" value="sigpep_I_bact"/>
    <property type="match status" value="1"/>
</dbReference>
<feature type="domain" description="Peptidase S26" evidence="8">
    <location>
        <begin position="124"/>
        <end position="289"/>
    </location>
</feature>